<reference evidence="1 2" key="1">
    <citation type="submission" date="2018-12" db="EMBL/GenBank/DDBJ databases">
        <authorList>
            <consortium name="Pathogen Informatics"/>
        </authorList>
    </citation>
    <scope>NUCLEOTIDE SEQUENCE [LARGE SCALE GENOMIC DNA]</scope>
    <source>
        <strain evidence="1 2">NCTC13098</strain>
    </source>
</reference>
<sequence length="235" mass="26270">MKQDVIPSLMGEACADFTVLYCLVTHEEYLFAAWYDPAHRITVGCRAPLSEEWVTFQPEGFWIAERNRYSNITDYDSHNYLTLAIDAEGYIHLSGNMHVDPLIYYRSQKPLDIFSIQPGLSMVGERENRATYPLFFKDSEGQLLFRYRDGCSGNGDDITTAGMPKTNGGSACWKRRCSMAKGSAMAMPGRRWPGRMGTGTWSGCGERRRTVRPITTCPTPVAGICCTGKLLPGSH</sequence>
<accession>A0A3P8JSC3</accession>
<evidence type="ECO:0000313" key="2">
    <source>
        <dbReference type="Proteomes" id="UP000274346"/>
    </source>
</evidence>
<dbReference type="KEGG" id="rtg:NCTC13098_02598"/>
<gene>
    <name evidence="1" type="ORF">NCTC13098_02598</name>
</gene>
<dbReference type="AlphaFoldDB" id="A0A3P8JSC3"/>
<dbReference type="EMBL" id="LR131271">
    <property type="protein sequence ID" value="VDR26257.1"/>
    <property type="molecule type" value="Genomic_DNA"/>
</dbReference>
<protein>
    <submittedName>
        <fullName evidence="1">Uncharacterized protein</fullName>
    </submittedName>
</protein>
<organism evidence="1 2">
    <name type="scientific">Raoultella terrigena</name>
    <name type="common">Klebsiella terrigena</name>
    <dbReference type="NCBI Taxonomy" id="577"/>
    <lineage>
        <taxon>Bacteria</taxon>
        <taxon>Pseudomonadati</taxon>
        <taxon>Pseudomonadota</taxon>
        <taxon>Gammaproteobacteria</taxon>
        <taxon>Enterobacterales</taxon>
        <taxon>Enterobacteriaceae</taxon>
        <taxon>Klebsiella/Raoultella group</taxon>
        <taxon>Raoultella</taxon>
    </lineage>
</organism>
<evidence type="ECO:0000313" key="1">
    <source>
        <dbReference type="EMBL" id="VDR26257.1"/>
    </source>
</evidence>
<dbReference type="Proteomes" id="UP000274346">
    <property type="component" value="Chromosome"/>
</dbReference>
<proteinExistence type="predicted"/>
<name>A0A3P8JSC3_RAOTE</name>
<dbReference type="Pfam" id="PF15892">
    <property type="entry name" value="BNR_4"/>
    <property type="match status" value="1"/>
</dbReference>